<dbReference type="InParanoid" id="Q01TM9"/>
<dbReference type="EMBL" id="CP000473">
    <property type="protein sequence ID" value="ABJ86991.1"/>
    <property type="molecule type" value="Genomic_DNA"/>
</dbReference>
<name>Q01TM9_SOLUE</name>
<feature type="domain" description="DUF7933" evidence="2">
    <location>
        <begin position="459"/>
        <end position="581"/>
    </location>
</feature>
<evidence type="ECO:0000256" key="1">
    <source>
        <dbReference type="SAM" id="MobiDB-lite"/>
    </source>
</evidence>
<accession>Q01TM9</accession>
<protein>
    <submittedName>
        <fullName evidence="3">Conserved repeat domain</fullName>
    </submittedName>
</protein>
<dbReference type="OrthoDB" id="6074739at2"/>
<gene>
    <name evidence="3" type="ordered locus">Acid_6057</name>
</gene>
<dbReference type="AlphaFoldDB" id="Q01TM9"/>
<dbReference type="PANTHER" id="PTHR34819">
    <property type="entry name" value="LARGE CYSTEINE-RICH PERIPLASMIC PROTEIN OMCB"/>
    <property type="match status" value="1"/>
</dbReference>
<dbReference type="HOGENOM" id="CLU_384898_0_0_0"/>
<feature type="domain" description="DUF7933" evidence="2">
    <location>
        <begin position="204"/>
        <end position="326"/>
    </location>
</feature>
<evidence type="ECO:0000259" key="2">
    <source>
        <dbReference type="Pfam" id="PF25564"/>
    </source>
</evidence>
<feature type="domain" description="DUF7933" evidence="2">
    <location>
        <begin position="77"/>
        <end position="198"/>
    </location>
</feature>
<feature type="domain" description="DUF7933" evidence="2">
    <location>
        <begin position="585"/>
        <end position="707"/>
    </location>
</feature>
<dbReference type="InterPro" id="IPR051172">
    <property type="entry name" value="Chlamydia_OmcB"/>
</dbReference>
<dbReference type="eggNOG" id="COG1361">
    <property type="taxonomic scope" value="Bacteria"/>
</dbReference>
<dbReference type="STRING" id="234267.Acid_6057"/>
<feature type="domain" description="DUF7933" evidence="2">
    <location>
        <begin position="332"/>
        <end position="454"/>
    </location>
</feature>
<evidence type="ECO:0000313" key="3">
    <source>
        <dbReference type="EMBL" id="ABJ86991.1"/>
    </source>
</evidence>
<proteinExistence type="predicted"/>
<dbReference type="PANTHER" id="PTHR34819:SF3">
    <property type="entry name" value="CELL SURFACE PROTEIN"/>
    <property type="match status" value="1"/>
</dbReference>
<dbReference type="Pfam" id="PF25564">
    <property type="entry name" value="DUF7933"/>
    <property type="match status" value="5"/>
</dbReference>
<organism evidence="3">
    <name type="scientific">Solibacter usitatus (strain Ellin6076)</name>
    <dbReference type="NCBI Taxonomy" id="234267"/>
    <lineage>
        <taxon>Bacteria</taxon>
        <taxon>Pseudomonadati</taxon>
        <taxon>Acidobacteriota</taxon>
        <taxon>Terriglobia</taxon>
        <taxon>Bryobacterales</taxon>
        <taxon>Solibacteraceae</taxon>
        <taxon>Candidatus Solibacter</taxon>
    </lineage>
</organism>
<sequence length="718" mass="70663">MILSLLARYSVCDFYARPSKRNADGSATRQPSIEFTRRTEGVSSSREDKLNRTHFALLVACATVLTTAESALAQATPVLTKSFGAPNILITLGTTLTLSVTNPNSIPLSGVVINDTMPAGLVIATPDGFSATGPCVAGINGIFGGSGAFTYALAPMAAGTTCTFTVNVTGTTAGVKNNTATVASDAGPGNSATASLAVLLFDPPALTKSFGAPNILITLGTTLTLSVTNPNSIPLSGVVINDTMPAGLVIATPDGFSATGPCVAGINGIFGGSGAFTYALAPMAAGTTCTFTVNVTGTTAGIKANTATATATNASPANPATASLTVLLLDPPVLTKSFGTPNILINTSTSLTLSVTNPDSIPLSGVVIHDTMPAGLVIATPDGFSATGPCVAGINGIFGGSGAFAYALAPMAAGTTCTFTVNVTGTTAGIKANTATVTATNASPANPATASLAVVLDPPVLTKSFGTPNILINTSTSLTLSVTNPDSIPLSGVVIHDTMPAGLVIATPDGFSATGPCVAGINGIFGGSGAFSYALAPLPAGANCTFSVNVTGTTGGVKNNTATVIATDTTPAAPAAASLTVLLPPTLSKTFADPVLSFNPTTNLVFTIGNPNASVTLTGVAFTDALPSGLVISTPNGATATCAGATITAVPGGSLIDVSGVVLAGGASCTVSVNVTGIADGTQVNTTGPITSSNGGTGTPATATVSVRKYILYLWFFS</sequence>
<feature type="compositionally biased region" description="Basic and acidic residues" evidence="1">
    <location>
        <begin position="35"/>
        <end position="46"/>
    </location>
</feature>
<dbReference type="KEGG" id="sus:Acid_6057"/>
<reference evidence="3" key="1">
    <citation type="submission" date="2006-10" db="EMBL/GenBank/DDBJ databases">
        <title>Complete sequence of Solibacter usitatus Ellin6076.</title>
        <authorList>
            <consortium name="US DOE Joint Genome Institute"/>
            <person name="Copeland A."/>
            <person name="Lucas S."/>
            <person name="Lapidus A."/>
            <person name="Barry K."/>
            <person name="Detter J.C."/>
            <person name="Glavina del Rio T."/>
            <person name="Hammon N."/>
            <person name="Israni S."/>
            <person name="Dalin E."/>
            <person name="Tice H."/>
            <person name="Pitluck S."/>
            <person name="Thompson L.S."/>
            <person name="Brettin T."/>
            <person name="Bruce D."/>
            <person name="Han C."/>
            <person name="Tapia R."/>
            <person name="Gilna P."/>
            <person name="Schmutz J."/>
            <person name="Larimer F."/>
            <person name="Land M."/>
            <person name="Hauser L."/>
            <person name="Kyrpides N."/>
            <person name="Mikhailova N."/>
            <person name="Janssen P.H."/>
            <person name="Kuske C.R."/>
            <person name="Richardson P."/>
        </authorList>
    </citation>
    <scope>NUCLEOTIDE SEQUENCE</scope>
    <source>
        <strain evidence="3">Ellin6076</strain>
    </source>
</reference>
<dbReference type="InterPro" id="IPR057693">
    <property type="entry name" value="DUF7933"/>
</dbReference>
<feature type="region of interest" description="Disordered" evidence="1">
    <location>
        <begin position="21"/>
        <end position="46"/>
    </location>
</feature>